<gene>
    <name evidence="1" type="ORF">ACTIVE_5100</name>
</gene>
<evidence type="ECO:0000313" key="2">
    <source>
        <dbReference type="Proteomes" id="UP000501240"/>
    </source>
</evidence>
<dbReference type="Proteomes" id="UP000501240">
    <property type="component" value="Chromosome"/>
</dbReference>
<dbReference type="EMBL" id="CP053892">
    <property type="protein sequence ID" value="QKG23457.1"/>
    <property type="molecule type" value="Genomic_DNA"/>
</dbReference>
<proteinExistence type="predicted"/>
<sequence length="119" mass="12653">MTYDVVALTHEPPDARTLLDALRAEGSGLQVDAPGHGNVLQVLDEDGGPLLAVEASIPIRVEGEAERLLGPVAAGLPAPVWWTEVRAAERPAAVELADAFADALIERLGGRRWSSERPE</sequence>
<keyword evidence="2" id="KW-1185">Reference proteome</keyword>
<accession>A0A7D3ZH70</accession>
<name>A0A7D3ZH70_ACTVE</name>
<reference evidence="1 2" key="1">
    <citation type="submission" date="2020-05" db="EMBL/GenBank/DDBJ databases">
        <title>Actinomadura verrucosospora NRRL-B18236 (PFL_A860) Genome sequencing and assembly.</title>
        <authorList>
            <person name="Samborskyy M."/>
        </authorList>
    </citation>
    <scope>NUCLEOTIDE SEQUENCE [LARGE SCALE GENOMIC DNA]</scope>
    <source>
        <strain evidence="1 2">NRRL:B18236</strain>
    </source>
</reference>
<evidence type="ECO:0000313" key="1">
    <source>
        <dbReference type="EMBL" id="QKG23457.1"/>
    </source>
</evidence>
<dbReference type="AlphaFoldDB" id="A0A7D3ZH70"/>
<dbReference type="RefSeq" id="WP_173097417.1">
    <property type="nucleotide sequence ID" value="NZ_CP053892.1"/>
</dbReference>
<organism evidence="1 2">
    <name type="scientific">Actinomadura verrucosospora</name>
    <dbReference type="NCBI Taxonomy" id="46165"/>
    <lineage>
        <taxon>Bacteria</taxon>
        <taxon>Bacillati</taxon>
        <taxon>Actinomycetota</taxon>
        <taxon>Actinomycetes</taxon>
        <taxon>Streptosporangiales</taxon>
        <taxon>Thermomonosporaceae</taxon>
        <taxon>Actinomadura</taxon>
    </lineage>
</organism>
<protein>
    <submittedName>
        <fullName evidence="1">Uncharacterized protein</fullName>
    </submittedName>
</protein>